<protein>
    <submittedName>
        <fullName evidence="1">33172_t:CDS:1</fullName>
    </submittedName>
</protein>
<evidence type="ECO:0000313" key="2">
    <source>
        <dbReference type="Proteomes" id="UP000789901"/>
    </source>
</evidence>
<gene>
    <name evidence="1" type="ORF">GMARGA_LOCUS41128</name>
</gene>
<feature type="non-terminal residue" evidence="1">
    <location>
        <position position="57"/>
    </location>
</feature>
<dbReference type="EMBL" id="CAJVQB010110439">
    <property type="protein sequence ID" value="CAG8852227.1"/>
    <property type="molecule type" value="Genomic_DNA"/>
</dbReference>
<reference evidence="1 2" key="1">
    <citation type="submission" date="2021-06" db="EMBL/GenBank/DDBJ databases">
        <authorList>
            <person name="Kallberg Y."/>
            <person name="Tangrot J."/>
            <person name="Rosling A."/>
        </authorList>
    </citation>
    <scope>NUCLEOTIDE SEQUENCE [LARGE SCALE GENOMIC DNA]</scope>
    <source>
        <strain evidence="1 2">120-4 pot B 10/14</strain>
    </source>
</reference>
<keyword evidence="2" id="KW-1185">Reference proteome</keyword>
<organism evidence="1 2">
    <name type="scientific">Gigaspora margarita</name>
    <dbReference type="NCBI Taxonomy" id="4874"/>
    <lineage>
        <taxon>Eukaryota</taxon>
        <taxon>Fungi</taxon>
        <taxon>Fungi incertae sedis</taxon>
        <taxon>Mucoromycota</taxon>
        <taxon>Glomeromycotina</taxon>
        <taxon>Glomeromycetes</taxon>
        <taxon>Diversisporales</taxon>
        <taxon>Gigasporaceae</taxon>
        <taxon>Gigaspora</taxon>
    </lineage>
</organism>
<name>A0ABN7XAZ5_GIGMA</name>
<evidence type="ECO:0000313" key="1">
    <source>
        <dbReference type="EMBL" id="CAG8852227.1"/>
    </source>
</evidence>
<accession>A0ABN7XAZ5</accession>
<comment type="caution">
    <text evidence="1">The sequence shown here is derived from an EMBL/GenBank/DDBJ whole genome shotgun (WGS) entry which is preliminary data.</text>
</comment>
<proteinExistence type="predicted"/>
<feature type="non-terminal residue" evidence="1">
    <location>
        <position position="1"/>
    </location>
</feature>
<dbReference type="Proteomes" id="UP000789901">
    <property type="component" value="Unassembled WGS sequence"/>
</dbReference>
<sequence>CCYDNGIGAERKIKQDLTIDDGVDKDGMKCDLEAIMTGKGGTRKGIIESVKIVDNIG</sequence>